<name>A0A6I8MD90_9CORY</name>
<proteinExistence type="predicted"/>
<evidence type="ECO:0000313" key="2">
    <source>
        <dbReference type="Proteomes" id="UP000423525"/>
    </source>
</evidence>
<organism evidence="1 2">
    <name type="scientific">Corynebacterium rouxii</name>
    <dbReference type="NCBI Taxonomy" id="2719119"/>
    <lineage>
        <taxon>Bacteria</taxon>
        <taxon>Bacillati</taxon>
        <taxon>Actinomycetota</taxon>
        <taxon>Actinomycetes</taxon>
        <taxon>Mycobacteriales</taxon>
        <taxon>Corynebacteriaceae</taxon>
        <taxon>Corynebacterium</taxon>
    </lineage>
</organism>
<sequence length="68" mass="7661">MDIVRELSVSPSVVYRIGIGLGLWHRNEHGRTAKATARRCEYLQLRAHALGRNDAAAVWHSSACRGRY</sequence>
<dbReference type="Proteomes" id="UP000423525">
    <property type="component" value="Chromosome"/>
</dbReference>
<gene>
    <name evidence="1" type="ORF">FRC0190_01910</name>
</gene>
<reference evidence="1 2" key="1">
    <citation type="submission" date="2019-11" db="EMBL/GenBank/DDBJ databases">
        <authorList>
            <person name="Brisse S."/>
        </authorList>
    </citation>
    <scope>NUCLEOTIDE SEQUENCE [LARGE SCALE GENOMIC DNA]</scope>
    <source>
        <strain evidence="1">FRC0190</strain>
    </source>
</reference>
<accession>A0A6I8MD90</accession>
<protein>
    <submittedName>
        <fullName evidence="1">IS30 family transposase</fullName>
    </submittedName>
</protein>
<dbReference type="KEGG" id="crf:FRC0190_01910"/>
<dbReference type="EMBL" id="LR738855">
    <property type="protein sequence ID" value="VZH85978.1"/>
    <property type="molecule type" value="Genomic_DNA"/>
</dbReference>
<dbReference type="RefSeq" id="WP_232053146.1">
    <property type="nucleotide sequence ID" value="NZ_LR738855.1"/>
</dbReference>
<evidence type="ECO:0000313" key="1">
    <source>
        <dbReference type="EMBL" id="VZH85978.1"/>
    </source>
</evidence>
<dbReference type="AlphaFoldDB" id="A0A6I8MD90"/>